<dbReference type="Pfam" id="PF03070">
    <property type="entry name" value="TENA_THI-4"/>
    <property type="match status" value="1"/>
</dbReference>
<accession>A0A875RP19</accession>
<dbReference type="SUPFAM" id="SSF53613">
    <property type="entry name" value="Ribokinase-like"/>
    <property type="match status" value="1"/>
</dbReference>
<proteinExistence type="predicted"/>
<evidence type="ECO:0000259" key="1">
    <source>
        <dbReference type="Pfam" id="PF03070"/>
    </source>
</evidence>
<name>A0A875RP19_EENNA</name>
<dbReference type="InterPro" id="IPR016084">
    <property type="entry name" value="Haem_Oase-like_multi-hlx"/>
</dbReference>
<dbReference type="InterPro" id="IPR029056">
    <property type="entry name" value="Ribokinase-like"/>
</dbReference>
<evidence type="ECO:0000259" key="2">
    <source>
        <dbReference type="Pfam" id="PF08543"/>
    </source>
</evidence>
<reference evidence="3" key="1">
    <citation type="submission" date="2020-10" db="EMBL/GenBank/DDBJ databases">
        <authorList>
            <person name="Roach M.J.R."/>
        </authorList>
    </citation>
    <scope>NUCLEOTIDE SEQUENCE</scope>
    <source>
        <strain evidence="3">CBS 1945</strain>
    </source>
</reference>
<evidence type="ECO:0000313" key="4">
    <source>
        <dbReference type="Proteomes" id="UP000662931"/>
    </source>
</evidence>
<dbReference type="Gene3D" id="1.20.910.10">
    <property type="entry name" value="Heme oxygenase-like"/>
    <property type="match status" value="1"/>
</dbReference>
<dbReference type="Gene3D" id="3.40.1190.20">
    <property type="match status" value="1"/>
</dbReference>
<organism evidence="3 4">
    <name type="scientific">Eeniella nana</name>
    <name type="common">Yeast</name>
    <name type="synonym">Brettanomyces nanus</name>
    <dbReference type="NCBI Taxonomy" id="13502"/>
    <lineage>
        <taxon>Eukaryota</taxon>
        <taxon>Fungi</taxon>
        <taxon>Dikarya</taxon>
        <taxon>Ascomycota</taxon>
        <taxon>Saccharomycotina</taxon>
        <taxon>Pichiomycetes</taxon>
        <taxon>Pichiales</taxon>
        <taxon>Pichiaceae</taxon>
        <taxon>Brettanomyces</taxon>
    </lineage>
</organism>
<dbReference type="OrthoDB" id="10028886at2759"/>
<dbReference type="EMBL" id="CP064812">
    <property type="protein sequence ID" value="QPG74430.1"/>
    <property type="molecule type" value="Genomic_DNA"/>
</dbReference>
<dbReference type="SUPFAM" id="SSF48613">
    <property type="entry name" value="Heme oxygenase-like"/>
    <property type="match status" value="1"/>
</dbReference>
<dbReference type="AlphaFoldDB" id="A0A875RP19"/>
<sequence>MPATIDLTEQLPASLRPPTFPTPGVLAIAGSDCSGGAGVEADMKTITACGCYAMTCITAITAQNSKGVHAVCPTSEETVRKVLNCLKDDDLNLKAVKVGLLPGTSIQPMEAYLGELASKGFENVVLDPVFVANSGDSFGDSQAPALISMFKDCRLVTPNFAETEIIRSYLLGHDKLEHITITSIDTLCKSAAFIGQRSHTSVLLKGGHIPFNAEGTKVDLADPVLLYNILYDVIDDTTTIFRSYYVKSGNTHGTGCTMSSYIASSLAKGLSLQEAVKRAIEFVGEAIRRSFPKKNGPVNHIWQLRAKEDPINALHSLVSDPELGVLWEKFTSHGFFQCLNNGTLSDTGLRHFLVQDYTYLQVFLACHKRLLQMATTDESKAVMANATRAVETEYAGHMKLLREKYGIVDPETIKPSAALAKYVDFMERLRTGNSFVYLETALIPCQFGFNHAVSKFYKPSAKYDTETGQTVMGDSSLAEPCRSLYEYWLQDAVSPQYQRVCYSLQKVYNHAYNADGGVDKKHVREIFKIGCELEYEFWDECYKA</sequence>
<gene>
    <name evidence="3" type="ORF">FOA43_001759</name>
</gene>
<dbReference type="InterPro" id="IPR004399">
    <property type="entry name" value="HMP/HMP-P_kinase_dom"/>
</dbReference>
<dbReference type="GO" id="GO:0008972">
    <property type="term" value="F:phosphomethylpyrimidine kinase activity"/>
    <property type="evidence" value="ECO:0007669"/>
    <property type="project" value="InterPro"/>
</dbReference>
<keyword evidence="4" id="KW-1185">Reference proteome</keyword>
<dbReference type="GeneID" id="62195160"/>
<evidence type="ECO:0008006" key="5">
    <source>
        <dbReference type="Google" id="ProtNLM"/>
    </source>
</evidence>
<dbReference type="KEGG" id="bnn:FOA43_001759"/>
<feature type="domain" description="Thiaminase-2/PQQC" evidence="1">
    <location>
        <begin position="325"/>
        <end position="543"/>
    </location>
</feature>
<evidence type="ECO:0000313" key="3">
    <source>
        <dbReference type="EMBL" id="QPG74430.1"/>
    </source>
</evidence>
<dbReference type="GO" id="GO:0008902">
    <property type="term" value="F:hydroxymethylpyrimidine kinase activity"/>
    <property type="evidence" value="ECO:0007669"/>
    <property type="project" value="TreeGrafter"/>
</dbReference>
<feature type="domain" description="Pyridoxamine kinase/Phosphomethylpyrimidine kinase" evidence="2">
    <location>
        <begin position="32"/>
        <end position="296"/>
    </location>
</feature>
<dbReference type="Proteomes" id="UP000662931">
    <property type="component" value="Chromosome 1"/>
</dbReference>
<dbReference type="PANTHER" id="PTHR20858:SF17">
    <property type="entry name" value="HYDROXYMETHYLPYRIMIDINE_PHOSPHOMETHYLPYRIMIDINE KINASE THI20-RELATED"/>
    <property type="match status" value="1"/>
</dbReference>
<dbReference type="Pfam" id="PF08543">
    <property type="entry name" value="Phos_pyr_kin"/>
    <property type="match status" value="1"/>
</dbReference>
<protein>
    <recommendedName>
        <fullName evidence="5">Phosphomethylpyrimidine kinase</fullName>
    </recommendedName>
</protein>
<dbReference type="GO" id="GO:0005829">
    <property type="term" value="C:cytosol"/>
    <property type="evidence" value="ECO:0007669"/>
    <property type="project" value="TreeGrafter"/>
</dbReference>
<dbReference type="RefSeq" id="XP_038777995.1">
    <property type="nucleotide sequence ID" value="XM_038922067.1"/>
</dbReference>
<dbReference type="InterPro" id="IPR013749">
    <property type="entry name" value="PM/HMP-P_kinase-1"/>
</dbReference>
<dbReference type="GO" id="GO:0009228">
    <property type="term" value="P:thiamine biosynthetic process"/>
    <property type="evidence" value="ECO:0007669"/>
    <property type="project" value="InterPro"/>
</dbReference>
<dbReference type="CDD" id="cd01169">
    <property type="entry name" value="HMPP_kinase"/>
    <property type="match status" value="1"/>
</dbReference>
<dbReference type="InterPro" id="IPR004305">
    <property type="entry name" value="Thiaminase-2/PQQC"/>
</dbReference>
<dbReference type="PANTHER" id="PTHR20858">
    <property type="entry name" value="PHOSPHOMETHYLPYRIMIDINE KINASE"/>
    <property type="match status" value="1"/>
</dbReference>